<evidence type="ECO:0000259" key="3">
    <source>
        <dbReference type="Pfam" id="PF04509"/>
    </source>
</evidence>
<dbReference type="InterPro" id="IPR028976">
    <property type="entry name" value="CheC-like_sf"/>
</dbReference>
<name>A0ABM9DBQ5_9BACT</name>
<reference evidence="4 5" key="1">
    <citation type="submission" date="2022-03" db="EMBL/GenBank/DDBJ databases">
        <authorList>
            <person name="Koch H."/>
        </authorList>
    </citation>
    <scope>NUCLEOTIDE SEQUENCE [LARGE SCALE GENOMIC DNA]</scope>
    <source>
        <strain evidence="4 5">G1</strain>
    </source>
</reference>
<dbReference type="Pfam" id="PF04509">
    <property type="entry name" value="CheC"/>
    <property type="match status" value="1"/>
</dbReference>
<evidence type="ECO:0000313" key="5">
    <source>
        <dbReference type="Proteomes" id="UP001295463"/>
    </source>
</evidence>
<dbReference type="SUPFAM" id="SSF103039">
    <property type="entry name" value="CheC-like"/>
    <property type="match status" value="1"/>
</dbReference>
<organism evidence="4 5">
    <name type="scientific">Trichlorobacter ammonificans</name>
    <dbReference type="NCBI Taxonomy" id="2916410"/>
    <lineage>
        <taxon>Bacteria</taxon>
        <taxon>Pseudomonadati</taxon>
        <taxon>Thermodesulfobacteriota</taxon>
        <taxon>Desulfuromonadia</taxon>
        <taxon>Geobacterales</taxon>
        <taxon>Geobacteraceae</taxon>
        <taxon>Trichlorobacter</taxon>
    </lineage>
</organism>
<keyword evidence="2" id="KW-0378">Hydrolase</keyword>
<gene>
    <name evidence="4" type="ORF">GEAMG1_2819</name>
</gene>
<evidence type="ECO:0000256" key="1">
    <source>
        <dbReference type="ARBA" id="ARBA00022500"/>
    </source>
</evidence>
<dbReference type="PANTHER" id="PTHR43693:SF1">
    <property type="entry name" value="PROTEIN PHOSPHATASE CHEZ"/>
    <property type="match status" value="1"/>
</dbReference>
<dbReference type="Proteomes" id="UP001295463">
    <property type="component" value="Chromosome"/>
</dbReference>
<dbReference type="InterPro" id="IPR050992">
    <property type="entry name" value="CheZ_family_phosphatases"/>
</dbReference>
<dbReference type="CDD" id="cd17910">
    <property type="entry name" value="CheC_ClassII"/>
    <property type="match status" value="1"/>
</dbReference>
<accession>A0ABM9DBQ5</accession>
<dbReference type="Gene3D" id="3.40.1550.10">
    <property type="entry name" value="CheC-like"/>
    <property type="match status" value="1"/>
</dbReference>
<keyword evidence="5" id="KW-1185">Reference proteome</keyword>
<dbReference type="InterPro" id="IPR007597">
    <property type="entry name" value="CheC"/>
</dbReference>
<protein>
    <submittedName>
        <fullName evidence="4">Chemotaxis protein CheC -- inhibitor of MCP methylation</fullName>
    </submittedName>
</protein>
<keyword evidence="1" id="KW-0145">Chemotaxis</keyword>
<sequence length="213" mass="23531">MDDSRILTPLERDALQEIMNIGFGRAAADLADILGIHVILSIPHIAVMATSEVIEYIHREIPDTSDMSMITQFFSGKLNGASYLVVPQGEGLKLLRLFDEEANLTGQTHDLALLQRETLLEVGNIIIGACVGKIAEMLGDTVSYAPPRFFAHEMIYHSLEEGLGGDSSFALLFKTVFAFENDNVNGYLFLVSNPNVMAWLKSSIDAYLSQYEQ</sequence>
<dbReference type="EMBL" id="OW150024">
    <property type="protein sequence ID" value="CAH2032655.1"/>
    <property type="molecule type" value="Genomic_DNA"/>
</dbReference>
<dbReference type="PANTHER" id="PTHR43693">
    <property type="entry name" value="PROTEIN PHOSPHATASE CHEZ"/>
    <property type="match status" value="1"/>
</dbReference>
<dbReference type="RefSeq" id="WP_305733394.1">
    <property type="nucleotide sequence ID" value="NZ_OW150024.1"/>
</dbReference>
<evidence type="ECO:0000313" key="4">
    <source>
        <dbReference type="EMBL" id="CAH2032655.1"/>
    </source>
</evidence>
<feature type="domain" description="CheC-like protein" evidence="3">
    <location>
        <begin position="11"/>
        <end position="41"/>
    </location>
</feature>
<evidence type="ECO:0000256" key="2">
    <source>
        <dbReference type="ARBA" id="ARBA00022801"/>
    </source>
</evidence>
<proteinExistence type="predicted"/>